<evidence type="ECO:0000313" key="7">
    <source>
        <dbReference type="Proteomes" id="UP000711996"/>
    </source>
</evidence>
<dbReference type="Proteomes" id="UP000711996">
    <property type="component" value="Unassembled WGS sequence"/>
</dbReference>
<dbReference type="CDD" id="cd08946">
    <property type="entry name" value="SDR_e"/>
    <property type="match status" value="1"/>
</dbReference>
<dbReference type="EMBL" id="QPMT01000025">
    <property type="protein sequence ID" value="KAF4857501.1"/>
    <property type="molecule type" value="Genomic_DNA"/>
</dbReference>
<accession>A0A9P5EQC2</accession>
<feature type="domain" description="DUF6594" evidence="5">
    <location>
        <begin position="290"/>
        <end position="386"/>
    </location>
</feature>
<evidence type="ECO:0000259" key="5">
    <source>
        <dbReference type="Pfam" id="PF20237"/>
    </source>
</evidence>
<dbReference type="Gene3D" id="3.40.50.720">
    <property type="entry name" value="NAD(P)-binding Rossmann-like Domain"/>
    <property type="match status" value="1"/>
</dbReference>
<gene>
    <name evidence="6" type="primary">Gale</name>
    <name evidence="6" type="ORF">CGCSCA2_v008195</name>
</gene>
<organism evidence="6 7">
    <name type="scientific">Colletotrichum siamense</name>
    <name type="common">Anthracnose fungus</name>
    <dbReference type="NCBI Taxonomy" id="690259"/>
    <lineage>
        <taxon>Eukaryota</taxon>
        <taxon>Fungi</taxon>
        <taxon>Dikarya</taxon>
        <taxon>Ascomycota</taxon>
        <taxon>Pezizomycotina</taxon>
        <taxon>Sordariomycetes</taxon>
        <taxon>Hypocreomycetidae</taxon>
        <taxon>Glomerellales</taxon>
        <taxon>Glomerellaceae</taxon>
        <taxon>Colletotrichum</taxon>
        <taxon>Colletotrichum gloeosporioides species complex</taxon>
    </lineage>
</organism>
<dbReference type="OrthoDB" id="202470at2759"/>
<dbReference type="InterPro" id="IPR001509">
    <property type="entry name" value="Epimerase_deHydtase"/>
</dbReference>
<keyword evidence="7" id="KW-1185">Reference proteome</keyword>
<dbReference type="Pfam" id="PF20237">
    <property type="entry name" value="DUF6594"/>
    <property type="match status" value="1"/>
</dbReference>
<reference evidence="6" key="1">
    <citation type="submission" date="2019-06" db="EMBL/GenBank/DDBJ databases">
        <authorList>
            <person name="Gan P."/>
            <person name="Shirasu K."/>
        </authorList>
    </citation>
    <scope>NUCLEOTIDE SEQUENCE [LARGE SCALE GENOMIC DNA]</scope>
    <source>
        <strain evidence="6">CAD2</strain>
    </source>
</reference>
<proteinExistence type="inferred from homology"/>
<feature type="compositionally biased region" description="Basic and acidic residues" evidence="2">
    <location>
        <begin position="52"/>
        <end position="72"/>
    </location>
</feature>
<feature type="transmembrane region" description="Helical" evidence="3">
    <location>
        <begin position="350"/>
        <end position="371"/>
    </location>
</feature>
<dbReference type="AlphaFoldDB" id="A0A9P5EQC2"/>
<comment type="similarity">
    <text evidence="1">Belongs to the NAD(P)-dependent epimerase/dehydratase family.</text>
</comment>
<comment type="caution">
    <text evidence="6">The sequence shown here is derived from an EMBL/GenBank/DDBJ whole genome shotgun (WGS) entry which is preliminary data.</text>
</comment>
<dbReference type="SUPFAM" id="SSF51735">
    <property type="entry name" value="NAD(P)-binding Rossmann-fold domains"/>
    <property type="match status" value="1"/>
</dbReference>
<evidence type="ECO:0000313" key="6">
    <source>
        <dbReference type="EMBL" id="KAF4857501.1"/>
    </source>
</evidence>
<keyword evidence="3" id="KW-0812">Transmembrane</keyword>
<evidence type="ECO:0000256" key="2">
    <source>
        <dbReference type="SAM" id="MobiDB-lite"/>
    </source>
</evidence>
<protein>
    <submittedName>
        <fullName evidence="6">UDP-glucose 4-epimerase</fullName>
    </submittedName>
</protein>
<feature type="domain" description="NAD-dependent epimerase/dehydratase" evidence="4">
    <location>
        <begin position="458"/>
        <end position="632"/>
    </location>
</feature>
<evidence type="ECO:0000256" key="1">
    <source>
        <dbReference type="ARBA" id="ARBA00007637"/>
    </source>
</evidence>
<evidence type="ECO:0000256" key="3">
    <source>
        <dbReference type="SAM" id="Phobius"/>
    </source>
</evidence>
<keyword evidence="3" id="KW-1133">Transmembrane helix</keyword>
<dbReference type="PANTHER" id="PTHR43000">
    <property type="entry name" value="DTDP-D-GLUCOSE 4,6-DEHYDRATASE-RELATED"/>
    <property type="match status" value="1"/>
</dbReference>
<dbReference type="Pfam" id="PF01370">
    <property type="entry name" value="Epimerase"/>
    <property type="match status" value="1"/>
</dbReference>
<evidence type="ECO:0000259" key="4">
    <source>
        <dbReference type="Pfam" id="PF01370"/>
    </source>
</evidence>
<dbReference type="InterPro" id="IPR036291">
    <property type="entry name" value="NAD(P)-bd_dom_sf"/>
</dbReference>
<feature type="compositionally biased region" description="Polar residues" evidence="2">
    <location>
        <begin position="74"/>
        <end position="87"/>
    </location>
</feature>
<dbReference type="InterPro" id="IPR046529">
    <property type="entry name" value="DUF6594"/>
</dbReference>
<name>A0A9P5EQC2_COLSI</name>
<feature type="transmembrane region" description="Helical" evidence="3">
    <location>
        <begin position="326"/>
        <end position="344"/>
    </location>
</feature>
<feature type="compositionally biased region" description="Basic and acidic residues" evidence="2">
    <location>
        <begin position="1"/>
        <end position="26"/>
    </location>
</feature>
<feature type="region of interest" description="Disordered" evidence="2">
    <location>
        <begin position="1"/>
        <end position="122"/>
    </location>
</feature>
<keyword evidence="3" id="KW-0472">Membrane</keyword>
<sequence length="789" mass="86840">MSVYRDVEKEGCRTSITEADHADEAASSRSRKRSYSGDIRRESPGGVYNNDSRPDSIRSVRRDRSASRDREYNPSISSQHVRSSVNSRLERRRSFDSTTAGRRRSRESGHGRPGPMVSESFQMPLPSNVRHAMHLDRDDPGDWAVNHHLPNLIARLDEPKVGSVGAKLNGLSTKLREIQYGRKSDPTPSSEDGMRFRISFAEVQRIRIRKLQCQLVRHVVKMRLNGSESPGWEQTLEQYIKALQDHDYMESRSKSIRDPFLATGEYGVDNYVLNCNIDSALAKDITKHVDSLRPWDVRPAGANDPITGTRGSNVAKTWYRGFKERIVIAAAGGAFLVGPMWIMVLKNGLYASLISTTAFVTAFGILMAYFLNEAKDVLASTAAYAATNGVQAICGYSRPIDGILPLARQTNESRLNTMTNHHQTSTTSSQLLQTNSFNTSASTASHQIATMSSPEYDILVTGSSGHLGAALMLSLPSHGHTPLGIDILPSSTTTRTLSITDRAALTSLFTSHPSIKHIIHAATLHKPHVASHSKQAFIDTNLTGTLALLETSSAALPSLESFIFISTTSTYGSALAPAPGSPAAWITEPTPPVPKNIYGATKTAAEDLVRLHHLHTSLPCLVLRTSRFFPEQDDDPARRAEFPADANLKVCELAHRRLDIADAVSAVVCAVRRAAQIGFGKYIVSAPPPFSDDADTLARLNAGSDAEGVYRECVPAAGAVFEKLGWRFPDRVDRVYDSARVVRELGWRPEWTFEKVVERLARGEDWRSELTHMVGKRGYHDVPTGVYTT</sequence>